<sequence>MGTRLIARQRKRVPIGLDDYLAFFAAMGATASTILYGFLIRTGVGYHIYDQQWEVIRTLTSELESKLYFCFEILYTLNSGAAKISALLFYIRVFPIRSLQRASYISIAVLASLTIAFLLISFFACRPFSANWSYELRSNGSCMNRKPSFIVSCIATIITDFLVLSLPLKTIWSLQMEKKIKLGLICVLASGIVVTVFSFVRLYFVVNVDYAYDFTYTGTRAMFFTALEPALMTTCISLPMLYSLFPKRSKTGSAHADKSQMLKPLYGLGRSRRDRREFEPIDESRPNDYDLHTSPVANVEGAPGAGFDDNITVHETFSVREEALRPGDTFNGPDPSLSRGFSTKAWAERI</sequence>
<dbReference type="PANTHER" id="PTHR33048">
    <property type="entry name" value="PTH11-LIKE INTEGRAL MEMBRANE PROTEIN (AFU_ORTHOLOGUE AFUA_5G11245)"/>
    <property type="match status" value="1"/>
</dbReference>
<dbReference type="Proteomes" id="UP001408356">
    <property type="component" value="Unassembled WGS sequence"/>
</dbReference>
<feature type="transmembrane region" description="Helical" evidence="7">
    <location>
        <begin position="103"/>
        <end position="129"/>
    </location>
</feature>
<feature type="transmembrane region" description="Helical" evidence="7">
    <location>
        <begin position="224"/>
        <end position="245"/>
    </location>
</feature>
<feature type="transmembrane region" description="Helical" evidence="7">
    <location>
        <begin position="20"/>
        <end position="40"/>
    </location>
</feature>
<accession>A0ABR2VBM4</accession>
<evidence type="ECO:0000256" key="2">
    <source>
        <dbReference type="ARBA" id="ARBA00022692"/>
    </source>
</evidence>
<keyword evidence="2 7" id="KW-0812">Transmembrane</keyword>
<evidence type="ECO:0000259" key="8">
    <source>
        <dbReference type="Pfam" id="PF20684"/>
    </source>
</evidence>
<dbReference type="Pfam" id="PF20684">
    <property type="entry name" value="Fung_rhodopsin"/>
    <property type="match status" value="1"/>
</dbReference>
<protein>
    <recommendedName>
        <fullName evidence="8">Rhodopsin domain-containing protein</fullName>
    </recommendedName>
</protein>
<dbReference type="InterPro" id="IPR052337">
    <property type="entry name" value="SAT4-like"/>
</dbReference>
<feature type="transmembrane region" description="Helical" evidence="7">
    <location>
        <begin position="180"/>
        <end position="204"/>
    </location>
</feature>
<dbReference type="InterPro" id="IPR049326">
    <property type="entry name" value="Rhodopsin_dom_fungi"/>
</dbReference>
<evidence type="ECO:0000256" key="1">
    <source>
        <dbReference type="ARBA" id="ARBA00004141"/>
    </source>
</evidence>
<evidence type="ECO:0000313" key="9">
    <source>
        <dbReference type="EMBL" id="KAK9424307.1"/>
    </source>
</evidence>
<reference evidence="9 10" key="1">
    <citation type="journal article" date="2024" name="J. Plant Pathol.">
        <title>Sequence and assembly of the genome of Seiridium unicorne, isolate CBS 538.82, causal agent of cypress canker disease.</title>
        <authorList>
            <person name="Scali E."/>
            <person name="Rocca G.D."/>
            <person name="Danti R."/>
            <person name="Garbelotto M."/>
            <person name="Barberini S."/>
            <person name="Baroncelli R."/>
            <person name="Emiliani G."/>
        </authorList>
    </citation>
    <scope>NUCLEOTIDE SEQUENCE [LARGE SCALE GENOMIC DNA]</scope>
    <source>
        <strain evidence="9 10">BM-138-508</strain>
    </source>
</reference>
<gene>
    <name evidence="9" type="ORF">SUNI508_13760</name>
</gene>
<keyword evidence="4 7" id="KW-0472">Membrane</keyword>
<evidence type="ECO:0000256" key="7">
    <source>
        <dbReference type="SAM" id="Phobius"/>
    </source>
</evidence>
<keyword evidence="3 7" id="KW-1133">Transmembrane helix</keyword>
<dbReference type="EMBL" id="JARVKF010000044">
    <property type="protein sequence ID" value="KAK9424307.1"/>
    <property type="molecule type" value="Genomic_DNA"/>
</dbReference>
<evidence type="ECO:0000313" key="10">
    <source>
        <dbReference type="Proteomes" id="UP001408356"/>
    </source>
</evidence>
<comment type="caution">
    <text evidence="9">The sequence shown here is derived from an EMBL/GenBank/DDBJ whole genome shotgun (WGS) entry which is preliminary data.</text>
</comment>
<organism evidence="9 10">
    <name type="scientific">Seiridium unicorne</name>
    <dbReference type="NCBI Taxonomy" id="138068"/>
    <lineage>
        <taxon>Eukaryota</taxon>
        <taxon>Fungi</taxon>
        <taxon>Dikarya</taxon>
        <taxon>Ascomycota</taxon>
        <taxon>Pezizomycotina</taxon>
        <taxon>Sordariomycetes</taxon>
        <taxon>Xylariomycetidae</taxon>
        <taxon>Amphisphaeriales</taxon>
        <taxon>Sporocadaceae</taxon>
        <taxon>Seiridium</taxon>
    </lineage>
</organism>
<evidence type="ECO:0000256" key="4">
    <source>
        <dbReference type="ARBA" id="ARBA00023136"/>
    </source>
</evidence>
<comment type="subcellular location">
    <subcellularLocation>
        <location evidence="1">Membrane</location>
        <topology evidence="1">Multi-pass membrane protein</topology>
    </subcellularLocation>
</comment>
<feature type="transmembrane region" description="Helical" evidence="7">
    <location>
        <begin position="149"/>
        <end position="168"/>
    </location>
</feature>
<feature type="domain" description="Rhodopsin" evidence="8">
    <location>
        <begin position="4"/>
        <end position="245"/>
    </location>
</feature>
<evidence type="ECO:0000256" key="6">
    <source>
        <dbReference type="SAM" id="MobiDB-lite"/>
    </source>
</evidence>
<comment type="similarity">
    <text evidence="5">Belongs to the SAT4 family.</text>
</comment>
<feature type="transmembrane region" description="Helical" evidence="7">
    <location>
        <begin position="73"/>
        <end position="91"/>
    </location>
</feature>
<name>A0ABR2VBM4_9PEZI</name>
<evidence type="ECO:0000256" key="3">
    <source>
        <dbReference type="ARBA" id="ARBA00022989"/>
    </source>
</evidence>
<feature type="compositionally biased region" description="Basic and acidic residues" evidence="6">
    <location>
        <begin position="276"/>
        <end position="291"/>
    </location>
</feature>
<feature type="region of interest" description="Disordered" evidence="6">
    <location>
        <begin position="276"/>
        <end position="295"/>
    </location>
</feature>
<keyword evidence="10" id="KW-1185">Reference proteome</keyword>
<proteinExistence type="inferred from homology"/>
<evidence type="ECO:0000256" key="5">
    <source>
        <dbReference type="ARBA" id="ARBA00038359"/>
    </source>
</evidence>
<dbReference type="PANTHER" id="PTHR33048:SF47">
    <property type="entry name" value="INTEGRAL MEMBRANE PROTEIN-RELATED"/>
    <property type="match status" value="1"/>
</dbReference>